<dbReference type="PANTHER" id="PTHR43179">
    <property type="entry name" value="RHAMNOSYLTRANSFERASE WBBL"/>
    <property type="match status" value="1"/>
</dbReference>
<name>B3E8X3_TRIL1</name>
<evidence type="ECO:0000259" key="1">
    <source>
        <dbReference type="Pfam" id="PF00535"/>
    </source>
</evidence>
<accession>B3E8X3</accession>
<dbReference type="Proteomes" id="UP000002420">
    <property type="component" value="Chromosome"/>
</dbReference>
<dbReference type="CDD" id="cd04184">
    <property type="entry name" value="GT2_RfbC_Mx_like"/>
    <property type="match status" value="1"/>
</dbReference>
<dbReference type="AlphaFoldDB" id="B3E8X3"/>
<dbReference type="Pfam" id="PF00535">
    <property type="entry name" value="Glycos_transf_2"/>
    <property type="match status" value="2"/>
</dbReference>
<protein>
    <submittedName>
        <fullName evidence="2">Glycosyl transferase family 2</fullName>
    </submittedName>
</protein>
<dbReference type="GO" id="GO:0016757">
    <property type="term" value="F:glycosyltransferase activity"/>
    <property type="evidence" value="ECO:0007669"/>
    <property type="project" value="UniProtKB-KW"/>
</dbReference>
<dbReference type="CDD" id="cd04186">
    <property type="entry name" value="GT_2_like_c"/>
    <property type="match status" value="1"/>
</dbReference>
<dbReference type="PANTHER" id="PTHR43179:SF7">
    <property type="entry name" value="RHAMNOSYLTRANSFERASE WBBL"/>
    <property type="match status" value="1"/>
</dbReference>
<dbReference type="RefSeq" id="WP_012469583.1">
    <property type="nucleotide sequence ID" value="NC_010814.1"/>
</dbReference>
<feature type="domain" description="Glycosyltransferase 2-like" evidence="1">
    <location>
        <begin position="596"/>
        <end position="716"/>
    </location>
</feature>
<dbReference type="EMBL" id="CP001089">
    <property type="protein sequence ID" value="ACD95241.1"/>
    <property type="molecule type" value="Genomic_DNA"/>
</dbReference>
<dbReference type="SUPFAM" id="SSF53448">
    <property type="entry name" value="Nucleotide-diphospho-sugar transferases"/>
    <property type="match status" value="2"/>
</dbReference>
<dbReference type="HOGENOM" id="CLU_333386_0_0_7"/>
<dbReference type="STRING" id="398767.Glov_1525"/>
<organism evidence="2 3">
    <name type="scientific">Trichlorobacter lovleyi (strain ATCC BAA-1151 / DSM 17278 / SZ)</name>
    <name type="common">Geobacter lovleyi</name>
    <dbReference type="NCBI Taxonomy" id="398767"/>
    <lineage>
        <taxon>Bacteria</taxon>
        <taxon>Pseudomonadati</taxon>
        <taxon>Thermodesulfobacteriota</taxon>
        <taxon>Desulfuromonadia</taxon>
        <taxon>Geobacterales</taxon>
        <taxon>Geobacteraceae</taxon>
        <taxon>Trichlorobacter</taxon>
    </lineage>
</organism>
<evidence type="ECO:0000313" key="3">
    <source>
        <dbReference type="Proteomes" id="UP000002420"/>
    </source>
</evidence>
<sequence length="857" mass="97929">MGTRDTESSTTSIAMLQRQVASLIQLSDLLEKQQQLSIHERFQSDLAQRAVLRQTYKSKKNWRIMLDFRLLKMRKLLEGSVLFDSAFYLHNYPEIALAGMDPVIHYLEHGVSGYYDPHPLFSTRWYLKLYPDVAASGINPLLHFIEFGAREFRVPHPLFDPCLYVSQYPDVFNSGMNLLEHYVRFGGDEGRRPHWLFHAQAYLEHYPEIRGSGMTPLEHYCRYGRGSVYQVHQLFNPVFYLSRYVDVLEQSDNPLIHYLVTGADEGRDPSSTFSTESYRKQFPDLKRAGINPLVHFASRIDYRWFMAGTNETGESLERVNCESVVSQLADLSTQPLISVVMPVYNTPLRYLKEAIDSVIAQVYKTWELCIVDDASTDSEIKGLLQEYERSDLRIKVVFRENNGNISTATNSGFELAAGEYIALLDHDDLLTWDALAEVVLAINADPDSDILYSDQDKIDEFGALSEPFFKPDWSPDYFCRVMYVGHLLVFRRNLLDKVGGCDPRFDKVQDYELMLRLSEVARKIHHIPRILYHWRTLEGSVARDPHGKSDIDQLQVEAVSAAFERRDIAAKIQPHSVFSHRAVIVPADRVDWPLVSIIIPTKDAPQHIGRCLESIYTRSTYPNYEVIVIDNNTTDPVARHILDNTPAKLVKFIDKFNYSRANNIGVQEAAGEYVILLNNDTEVITPRWIEFLLFGLEQKDVAAVGSLLLYPDNTVQHAGVVLGCRGTADHVMRYFPADSDGYAGSLSCTREVSAVTAACMMCRRADYLSSGSMIEFFGTHYQDVDFCLRLAVGGKRILFVPQAVLYHYESTTRGAEYDYLDRLLLLDLWQDRITQGDPYYNRNLSLESLDYRIKGAG</sequence>
<feature type="domain" description="Glycosyltransferase 2-like" evidence="1">
    <location>
        <begin position="338"/>
        <end position="498"/>
    </location>
</feature>
<dbReference type="OrthoDB" id="9816564at2"/>
<keyword evidence="2" id="KW-0808">Transferase</keyword>
<gene>
    <name evidence="2" type="ordered locus">Glov_1525</name>
</gene>
<dbReference type="Gene3D" id="3.90.550.10">
    <property type="entry name" value="Spore Coat Polysaccharide Biosynthesis Protein SpsA, Chain A"/>
    <property type="match status" value="2"/>
</dbReference>
<dbReference type="eggNOG" id="COG1216">
    <property type="taxonomic scope" value="Bacteria"/>
</dbReference>
<evidence type="ECO:0000313" key="2">
    <source>
        <dbReference type="EMBL" id="ACD95241.1"/>
    </source>
</evidence>
<reference evidence="2 3" key="1">
    <citation type="submission" date="2008-05" db="EMBL/GenBank/DDBJ databases">
        <title>Complete sequence of chromosome of Geobacter lovleyi SZ.</title>
        <authorList>
            <consortium name="US DOE Joint Genome Institute"/>
            <person name="Lucas S."/>
            <person name="Copeland A."/>
            <person name="Lapidus A."/>
            <person name="Glavina del Rio T."/>
            <person name="Dalin E."/>
            <person name="Tice H."/>
            <person name="Bruce D."/>
            <person name="Goodwin L."/>
            <person name="Pitluck S."/>
            <person name="Chertkov O."/>
            <person name="Meincke L."/>
            <person name="Brettin T."/>
            <person name="Detter J.C."/>
            <person name="Han C."/>
            <person name="Tapia R."/>
            <person name="Kuske C.R."/>
            <person name="Schmutz J."/>
            <person name="Larimer F."/>
            <person name="Land M."/>
            <person name="Hauser L."/>
            <person name="Kyrpides N."/>
            <person name="Mikhailova N."/>
            <person name="Sung Y."/>
            <person name="Fletcher K.E."/>
            <person name="Ritalahti K.M."/>
            <person name="Loeffler F.E."/>
            <person name="Richardson P."/>
        </authorList>
    </citation>
    <scope>NUCLEOTIDE SEQUENCE [LARGE SCALE GENOMIC DNA]</scope>
    <source>
        <strain evidence="3">ATCC BAA-1151 / DSM 17278 / SZ</strain>
    </source>
</reference>
<dbReference type="KEGG" id="glo:Glov_1525"/>
<keyword evidence="3" id="KW-1185">Reference proteome</keyword>
<proteinExistence type="predicted"/>
<dbReference type="CAZy" id="GT2">
    <property type="family name" value="Glycosyltransferase Family 2"/>
</dbReference>
<dbReference type="InterPro" id="IPR029044">
    <property type="entry name" value="Nucleotide-diphossugar_trans"/>
</dbReference>
<dbReference type="InterPro" id="IPR001173">
    <property type="entry name" value="Glyco_trans_2-like"/>
</dbReference>
<dbReference type="eggNOG" id="COG1215">
    <property type="taxonomic scope" value="Bacteria"/>
</dbReference>